<gene>
    <name evidence="2" type="ORF">SAMN05421753_10291</name>
</gene>
<proteinExistence type="inferred from homology"/>
<dbReference type="CDD" id="cd03358">
    <property type="entry name" value="LbH_WxcM_N_like"/>
    <property type="match status" value="1"/>
</dbReference>
<dbReference type="PANTHER" id="PTHR43300">
    <property type="entry name" value="ACETYLTRANSFERASE"/>
    <property type="match status" value="1"/>
</dbReference>
<dbReference type="EMBL" id="FOQD01000002">
    <property type="protein sequence ID" value="SFH69266.1"/>
    <property type="molecule type" value="Genomic_DNA"/>
</dbReference>
<dbReference type="RefSeq" id="WP_092047791.1">
    <property type="nucleotide sequence ID" value="NZ_FOQD01000002.1"/>
</dbReference>
<evidence type="ECO:0000256" key="1">
    <source>
        <dbReference type="ARBA" id="ARBA00007274"/>
    </source>
</evidence>
<protein>
    <submittedName>
        <fullName evidence="2">UDP-2-acetamido-3-amino-2,3-dideoxy-glucuronate N-acetyltransferase</fullName>
    </submittedName>
</protein>
<dbReference type="Proteomes" id="UP000199518">
    <property type="component" value="Unassembled WGS sequence"/>
</dbReference>
<dbReference type="Pfam" id="PF00132">
    <property type="entry name" value="Hexapep"/>
    <property type="match status" value="2"/>
</dbReference>
<evidence type="ECO:0000313" key="3">
    <source>
        <dbReference type="Proteomes" id="UP000199518"/>
    </source>
</evidence>
<dbReference type="GO" id="GO:0016740">
    <property type="term" value="F:transferase activity"/>
    <property type="evidence" value="ECO:0007669"/>
    <property type="project" value="UniProtKB-KW"/>
</dbReference>
<dbReference type="Gene3D" id="2.160.10.10">
    <property type="entry name" value="Hexapeptide repeat proteins"/>
    <property type="match status" value="1"/>
</dbReference>
<keyword evidence="3" id="KW-1185">Reference proteome</keyword>
<keyword evidence="2" id="KW-0808">Transferase</keyword>
<name>A0A1I3C4L0_9PLAN</name>
<dbReference type="OrthoDB" id="285017at2"/>
<reference evidence="3" key="1">
    <citation type="submission" date="2016-10" db="EMBL/GenBank/DDBJ databases">
        <authorList>
            <person name="Varghese N."/>
            <person name="Submissions S."/>
        </authorList>
    </citation>
    <scope>NUCLEOTIDE SEQUENCE [LARGE SCALE GENOMIC DNA]</scope>
    <source>
        <strain evidence="3">DSM 26348</strain>
    </source>
</reference>
<dbReference type="InterPro" id="IPR050179">
    <property type="entry name" value="Trans_hexapeptide_repeat"/>
</dbReference>
<dbReference type="PANTHER" id="PTHR43300:SF4">
    <property type="entry name" value="ACYL-[ACYL-CARRIER-PROTEIN]--UDP-N-ACETYLGLUCOSAMINE O-ACYLTRANSFERASE"/>
    <property type="match status" value="1"/>
</dbReference>
<accession>A0A1I3C4L0</accession>
<dbReference type="SUPFAM" id="SSF51161">
    <property type="entry name" value="Trimeric LpxA-like enzymes"/>
    <property type="match status" value="1"/>
</dbReference>
<comment type="similarity">
    <text evidence="1">Belongs to the transferase hexapeptide repeat family.</text>
</comment>
<organism evidence="2 3">
    <name type="scientific">Planctomicrobium piriforme</name>
    <dbReference type="NCBI Taxonomy" id="1576369"/>
    <lineage>
        <taxon>Bacteria</taxon>
        <taxon>Pseudomonadati</taxon>
        <taxon>Planctomycetota</taxon>
        <taxon>Planctomycetia</taxon>
        <taxon>Planctomycetales</taxon>
        <taxon>Planctomycetaceae</taxon>
        <taxon>Planctomicrobium</taxon>
    </lineage>
</organism>
<sequence>MTTPAYIHPSSYVDDGVELGAGTRIWHFSHILKGVKIGDRCNIGQNVVIGPDVEIGSGVKIQNNVSVYRGVTLEDEVFCGPSMVFTNILTPRAGFPRNRPEDDLRTVVKKGASLGANCTIVCGVTIGSYALIGAGTVVTKDVPAHGLVYGNPGRHRGWACHCGIVLETLGSPDHFGCPDCGRSYQLLADQQLVLLAERAACA</sequence>
<dbReference type="AlphaFoldDB" id="A0A1I3C4L0"/>
<evidence type="ECO:0000313" key="2">
    <source>
        <dbReference type="EMBL" id="SFH69266.1"/>
    </source>
</evidence>
<dbReference type="STRING" id="1576369.SAMN05421753_10291"/>
<dbReference type="InterPro" id="IPR011004">
    <property type="entry name" value="Trimer_LpxA-like_sf"/>
</dbReference>
<dbReference type="InterPro" id="IPR001451">
    <property type="entry name" value="Hexapep"/>
</dbReference>